<keyword evidence="1" id="KW-0732">Signal</keyword>
<keyword evidence="4" id="KW-1185">Reference proteome</keyword>
<protein>
    <submittedName>
        <fullName evidence="3">Peptidase C39 family protein</fullName>
    </submittedName>
</protein>
<feature type="domain" description="Peptidase C39-like" evidence="2">
    <location>
        <begin position="206"/>
        <end position="343"/>
    </location>
</feature>
<feature type="chain" id="PRO_5045654148" evidence="1">
    <location>
        <begin position="23"/>
        <end position="385"/>
    </location>
</feature>
<dbReference type="RefSeq" id="WP_379864336.1">
    <property type="nucleotide sequence ID" value="NZ_JBHTBW010000019.1"/>
</dbReference>
<dbReference type="InterPro" id="IPR039563">
    <property type="entry name" value="Peptidase_C39_single_dom"/>
</dbReference>
<dbReference type="Proteomes" id="UP001596500">
    <property type="component" value="Unassembled WGS sequence"/>
</dbReference>
<evidence type="ECO:0000313" key="4">
    <source>
        <dbReference type="Proteomes" id="UP001596500"/>
    </source>
</evidence>
<accession>A0ABW2RIP7</accession>
<gene>
    <name evidence="3" type="ORF">ACFQNG_06420</name>
</gene>
<comment type="caution">
    <text evidence="3">The sequence shown here is derived from an EMBL/GenBank/DDBJ whole genome shotgun (WGS) entry which is preliminary data.</text>
</comment>
<name>A0ABW2RIP7_9BACL</name>
<evidence type="ECO:0000259" key="2">
    <source>
        <dbReference type="Pfam" id="PF13529"/>
    </source>
</evidence>
<evidence type="ECO:0000313" key="3">
    <source>
        <dbReference type="EMBL" id="MFC7440783.1"/>
    </source>
</evidence>
<dbReference type="CDD" id="cd02549">
    <property type="entry name" value="Peptidase_C39A"/>
    <property type="match status" value="1"/>
</dbReference>
<dbReference type="Pfam" id="PF13529">
    <property type="entry name" value="Peptidase_C39_2"/>
    <property type="match status" value="1"/>
</dbReference>
<feature type="signal peptide" evidence="1">
    <location>
        <begin position="1"/>
        <end position="22"/>
    </location>
</feature>
<organism evidence="3 4">
    <name type="scientific">Laceyella putida</name>
    <dbReference type="NCBI Taxonomy" id="110101"/>
    <lineage>
        <taxon>Bacteria</taxon>
        <taxon>Bacillati</taxon>
        <taxon>Bacillota</taxon>
        <taxon>Bacilli</taxon>
        <taxon>Bacillales</taxon>
        <taxon>Thermoactinomycetaceae</taxon>
        <taxon>Laceyella</taxon>
    </lineage>
</organism>
<dbReference type="EMBL" id="JBHTBW010000019">
    <property type="protein sequence ID" value="MFC7440783.1"/>
    <property type="molecule type" value="Genomic_DNA"/>
</dbReference>
<sequence length="385" mass="42433">MWFASCVALVFSFSLFLAPASATTITSSNKKYVEVTRFFSGSFSGTRVTGSQLQLDARRLKQGTDSTGRYNQGSYYYGQWTSPVTSHSFNEAIASWQASTPVGTWIELELRAQVNGVWTKWYSMGVWLEHDEPFKRHSVSGQGDTHGSVATDTLILKKTATAYQTRINLFTTDSAKTPVLRAYGVSLANGYDQPGTVPSLGVNKALDVPMRSQMVFPDGGEVWCSPTSTSMVMAYWAQVTGRSKWNQPVPQVVNKVWDYVYDGAGNWPYNTAYAASQGLNAKVVRFSSLSQVERWIQAGVPVIVSIAYSQGELPGTPIPSSNGHLLVIRGFDQNGNVLTNDPAGPADDKVRITYSRTEFESVFLKHSNGTAYLIYPRGWSTPPRF</sequence>
<dbReference type="Gene3D" id="3.90.70.10">
    <property type="entry name" value="Cysteine proteinases"/>
    <property type="match status" value="1"/>
</dbReference>
<evidence type="ECO:0000256" key="1">
    <source>
        <dbReference type="SAM" id="SignalP"/>
    </source>
</evidence>
<dbReference type="InterPro" id="IPR039564">
    <property type="entry name" value="Peptidase_C39-like"/>
</dbReference>
<reference evidence="4" key="1">
    <citation type="journal article" date="2019" name="Int. J. Syst. Evol. Microbiol.">
        <title>The Global Catalogue of Microorganisms (GCM) 10K type strain sequencing project: providing services to taxonomists for standard genome sequencing and annotation.</title>
        <authorList>
            <consortium name="The Broad Institute Genomics Platform"/>
            <consortium name="The Broad Institute Genome Sequencing Center for Infectious Disease"/>
            <person name="Wu L."/>
            <person name="Ma J."/>
        </authorList>
    </citation>
    <scope>NUCLEOTIDE SEQUENCE [LARGE SCALE GENOMIC DNA]</scope>
    <source>
        <strain evidence="4">CGMCC 1.12942</strain>
    </source>
</reference>
<proteinExistence type="predicted"/>